<feature type="domain" description="Cell division control protein 24 OB" evidence="3">
    <location>
        <begin position="132"/>
        <end position="196"/>
    </location>
</feature>
<name>A0A9E7KDW5_9LILI</name>
<reference evidence="4" key="1">
    <citation type="submission" date="2022-05" db="EMBL/GenBank/DDBJ databases">
        <title>The Musa troglodytarum L. genome provides insights into the mechanism of non-climacteric behaviour and enrichment of carotenoids.</title>
        <authorList>
            <person name="Wang J."/>
        </authorList>
    </citation>
    <scope>NUCLEOTIDE SEQUENCE</scope>
    <source>
        <tissue evidence="4">Leaf</tissue>
    </source>
</reference>
<dbReference type="InterPro" id="IPR035200">
    <property type="entry name" value="Cdc24_OB2"/>
</dbReference>
<feature type="domain" description="Cell division control protein 24 OB" evidence="2">
    <location>
        <begin position="202"/>
        <end position="326"/>
    </location>
</feature>
<evidence type="ECO:0000259" key="2">
    <source>
        <dbReference type="Pfam" id="PF17245"/>
    </source>
</evidence>
<feature type="domain" description="Cell division control protein 24 OB" evidence="3">
    <location>
        <begin position="50"/>
        <end position="112"/>
    </location>
</feature>
<feature type="domain" description="Cell division control protein 24 OB" evidence="1">
    <location>
        <begin position="445"/>
        <end position="664"/>
    </location>
</feature>
<dbReference type="AlphaFoldDB" id="A0A9E7KDW5"/>
<dbReference type="Proteomes" id="UP001055439">
    <property type="component" value="Chromosome 6"/>
</dbReference>
<dbReference type="InterPro" id="IPR035203">
    <property type="entry name" value="Cdc24_OB3"/>
</dbReference>
<dbReference type="Pfam" id="PF17244">
    <property type="entry name" value="CDC24_OB3"/>
    <property type="match status" value="1"/>
</dbReference>
<keyword evidence="5" id="KW-1185">Reference proteome</keyword>
<dbReference type="SUPFAM" id="SSF50249">
    <property type="entry name" value="Nucleic acid-binding proteins"/>
    <property type="match status" value="1"/>
</dbReference>
<proteinExistence type="predicted"/>
<dbReference type="Pfam" id="PF17246">
    <property type="entry name" value="CDC24_OB1"/>
    <property type="match status" value="2"/>
</dbReference>
<evidence type="ECO:0000313" key="4">
    <source>
        <dbReference type="EMBL" id="URE13851.1"/>
    </source>
</evidence>
<dbReference type="PANTHER" id="PTHR36033">
    <property type="entry name" value="NUCLEIC ACID-BINDING PROTEINS SUPERFAMILY"/>
    <property type="match status" value="1"/>
</dbReference>
<evidence type="ECO:0000259" key="1">
    <source>
        <dbReference type="Pfam" id="PF17244"/>
    </source>
</evidence>
<dbReference type="Pfam" id="PF17245">
    <property type="entry name" value="CDC24_OB2"/>
    <property type="match status" value="1"/>
</dbReference>
<dbReference type="InterPro" id="IPR012340">
    <property type="entry name" value="NA-bd_OB-fold"/>
</dbReference>
<dbReference type="PANTHER" id="PTHR36033:SF1">
    <property type="entry name" value="NUCLEIC ACID-BINDING PROTEINS SUPERFAMILY"/>
    <property type="match status" value="1"/>
</dbReference>
<evidence type="ECO:0000259" key="3">
    <source>
        <dbReference type="Pfam" id="PF17246"/>
    </source>
</evidence>
<protein>
    <recommendedName>
        <fullName evidence="6">Nucleic acid-binding protein</fullName>
    </recommendedName>
</protein>
<organism evidence="4 5">
    <name type="scientific">Musa troglodytarum</name>
    <name type="common">fe'i banana</name>
    <dbReference type="NCBI Taxonomy" id="320322"/>
    <lineage>
        <taxon>Eukaryota</taxon>
        <taxon>Viridiplantae</taxon>
        <taxon>Streptophyta</taxon>
        <taxon>Embryophyta</taxon>
        <taxon>Tracheophyta</taxon>
        <taxon>Spermatophyta</taxon>
        <taxon>Magnoliopsida</taxon>
        <taxon>Liliopsida</taxon>
        <taxon>Zingiberales</taxon>
        <taxon>Musaceae</taxon>
        <taxon>Musa</taxon>
    </lineage>
</organism>
<dbReference type="InterPro" id="IPR035201">
    <property type="entry name" value="Cdc24_OB1"/>
</dbReference>
<dbReference type="Gene3D" id="2.40.50.140">
    <property type="entry name" value="Nucleic acid-binding proteins"/>
    <property type="match status" value="1"/>
</dbReference>
<accession>A0A9E7KDW5</accession>
<dbReference type="OrthoDB" id="10265890at2759"/>
<dbReference type="EMBL" id="CP097508">
    <property type="protein sequence ID" value="URE13851.1"/>
    <property type="molecule type" value="Genomic_DNA"/>
</dbReference>
<evidence type="ECO:0000313" key="5">
    <source>
        <dbReference type="Proteomes" id="UP001055439"/>
    </source>
</evidence>
<evidence type="ECO:0008006" key="6">
    <source>
        <dbReference type="Google" id="ProtNLM"/>
    </source>
</evidence>
<sequence>MPTSRNSTCQKARVPARESTIHLIVASAMASPFLSITDSTTSIEGHEDAFLGFVEYARSMISSDAEEDSDAGGGGDPPVPPWSWVVSKILKSCMAYSSGVTPAILLSDLFQVVSFSSLDQTLPLSRILPVSAWSEQHRFLASKKRLGWKTPSEKRHRTTRVPHTVTIDSIYEKNFLSPSSVIEAIVIDAFLLPGTNIYLLRLGNPWSSCTIDLYLHRRYYDLLDFQILKRGREVYLTGCCLRTAMEGSGQPRLLPTEYLVVLLDEDQDEDAVLLGAQFCSDSFSSISIDAVKNGVTYSLYARIESIELLETFRGVERKAIILVDSDGAKLKFVLWGEQILLANLFSLGSMLALDRPFIAHVDNHNVGSQELCLEFGSATRIYMVPFTQQEEEVLLSSTQMRSPGSRFANTLDQSQGLKISQITLPLDSQGSIDFQNYPFQLHVADLRDKMTGVSLYGVVTKIDKEINNSDTVYSVRIEDTTGAVVAKLHFVRYWSLGRLGIGHSVFISGLTCSMTTGKLLEVSWFEEAGTCLFNLSCLPALLNSSCLHKLSHLSDISKLMKKTHICRVCVVSIEHHDVCLVKSHVICGRPVKERSDGSFHCSFCNSNCDGEVLDSFQLKVTLADESNQMFAWCTGQTATELLQITPDEFLHLPVVEQAMYLCTLRTERFIVAVVNCKRSTNQFSMNLEDDPVFEVARAQKCE</sequence>
<gene>
    <name evidence="4" type="ORF">MUK42_00262</name>
</gene>